<feature type="transmembrane region" description="Helical" evidence="8">
    <location>
        <begin position="114"/>
        <end position="137"/>
    </location>
</feature>
<dbReference type="AlphaFoldDB" id="A0AAJ0C3D1"/>
<protein>
    <submittedName>
        <fullName evidence="9">YeeE/YedE family protein</fullName>
    </submittedName>
</protein>
<keyword evidence="6 8" id="KW-1133">Transmembrane helix</keyword>
<name>A0AAJ0C3D1_9PEZI</name>
<evidence type="ECO:0000256" key="6">
    <source>
        <dbReference type="ARBA" id="ARBA00022989"/>
    </source>
</evidence>
<evidence type="ECO:0000256" key="7">
    <source>
        <dbReference type="ARBA" id="ARBA00023136"/>
    </source>
</evidence>
<sequence length="322" mass="32602">MSIATVLTGAAFGASLVASGVFQPSVILSQFRLENWHMTQAFLTATASSALFIALFQALGSTQLKPRNFSSQGLFAHYDGNLFGGLLLGHGMALAGACPGTVLSQVALGLPSGYLALAGATLGGIVWTGFLASASPAAGAAGDRKLAIHQVLGVSRGAALLAFEALLFAVVAGTAAWTTAGPEAVISPVLGGLLLGGTQLLSLAARGSLVGVSTSYEEVGEWFWRAVRGEAPRKYTSILFSLGILAGSWSVARLFPSLAVIVEVDLEPSSAVTGGFLMVVGSRMAGGCTSGHGISGMSLLSVSSFITMGAAFGWGAAVARFQ</sequence>
<feature type="transmembrane region" description="Helical" evidence="8">
    <location>
        <begin position="81"/>
        <end position="102"/>
    </location>
</feature>
<organism evidence="9 10">
    <name type="scientific">Phialemonium atrogriseum</name>
    <dbReference type="NCBI Taxonomy" id="1093897"/>
    <lineage>
        <taxon>Eukaryota</taxon>
        <taxon>Fungi</taxon>
        <taxon>Dikarya</taxon>
        <taxon>Ascomycota</taxon>
        <taxon>Pezizomycotina</taxon>
        <taxon>Sordariomycetes</taxon>
        <taxon>Sordariomycetidae</taxon>
        <taxon>Cephalothecales</taxon>
        <taxon>Cephalothecaceae</taxon>
        <taxon>Phialemonium</taxon>
    </lineage>
</organism>
<evidence type="ECO:0000313" key="9">
    <source>
        <dbReference type="EMBL" id="KAK1767989.1"/>
    </source>
</evidence>
<dbReference type="PANTHER" id="PTHR30574:SF1">
    <property type="entry name" value="SULPHUR TRANSPORT DOMAIN-CONTAINING PROTEIN"/>
    <property type="match status" value="1"/>
</dbReference>
<evidence type="ECO:0000256" key="5">
    <source>
        <dbReference type="ARBA" id="ARBA00022692"/>
    </source>
</evidence>
<feature type="transmembrane region" description="Helical" evidence="8">
    <location>
        <begin position="184"/>
        <end position="205"/>
    </location>
</feature>
<evidence type="ECO:0000256" key="4">
    <source>
        <dbReference type="ARBA" id="ARBA00022519"/>
    </source>
</evidence>
<evidence type="ECO:0000256" key="1">
    <source>
        <dbReference type="ARBA" id="ARBA00004429"/>
    </source>
</evidence>
<dbReference type="GeneID" id="85313044"/>
<dbReference type="EMBL" id="MU839006">
    <property type="protein sequence ID" value="KAK1767989.1"/>
    <property type="molecule type" value="Genomic_DNA"/>
</dbReference>
<keyword evidence="7 8" id="KW-0472">Membrane</keyword>
<feature type="transmembrane region" description="Helical" evidence="8">
    <location>
        <begin position="42"/>
        <end position="60"/>
    </location>
</feature>
<dbReference type="Pfam" id="PF04143">
    <property type="entry name" value="Sulf_transp"/>
    <property type="match status" value="1"/>
</dbReference>
<feature type="transmembrane region" description="Helical" evidence="8">
    <location>
        <begin position="158"/>
        <end position="178"/>
    </location>
</feature>
<comment type="subcellular location">
    <subcellularLocation>
        <location evidence="1">Cell inner membrane</location>
        <topology evidence="1">Multi-pass membrane protein</topology>
    </subcellularLocation>
</comment>
<keyword evidence="10" id="KW-1185">Reference proteome</keyword>
<keyword evidence="3" id="KW-1003">Cell membrane</keyword>
<evidence type="ECO:0000256" key="2">
    <source>
        <dbReference type="ARBA" id="ARBA00022448"/>
    </source>
</evidence>
<reference evidence="9" key="1">
    <citation type="submission" date="2023-06" db="EMBL/GenBank/DDBJ databases">
        <title>Genome-scale phylogeny and comparative genomics of the fungal order Sordariales.</title>
        <authorList>
            <consortium name="Lawrence Berkeley National Laboratory"/>
            <person name="Hensen N."/>
            <person name="Bonometti L."/>
            <person name="Westerberg I."/>
            <person name="Brannstrom I.O."/>
            <person name="Guillou S."/>
            <person name="Cros-Aarteil S."/>
            <person name="Calhoun S."/>
            <person name="Haridas S."/>
            <person name="Kuo A."/>
            <person name="Mondo S."/>
            <person name="Pangilinan J."/>
            <person name="Riley R."/>
            <person name="Labutti K."/>
            <person name="Andreopoulos B."/>
            <person name="Lipzen A."/>
            <person name="Chen C."/>
            <person name="Yanf M."/>
            <person name="Daum C."/>
            <person name="Ng V."/>
            <person name="Clum A."/>
            <person name="Steindorff A."/>
            <person name="Ohm R."/>
            <person name="Martin F."/>
            <person name="Silar P."/>
            <person name="Natvig D."/>
            <person name="Lalanne C."/>
            <person name="Gautier V."/>
            <person name="Ament-Velasquez S.L."/>
            <person name="Kruys A."/>
            <person name="Hutchinson M.I."/>
            <person name="Powell A.J."/>
            <person name="Barry K."/>
            <person name="Miller A.N."/>
            <person name="Grigoriev I.V."/>
            <person name="Debuchy R."/>
            <person name="Gladieux P."/>
            <person name="Thoren M.H."/>
            <person name="Johannesson H."/>
        </authorList>
    </citation>
    <scope>NUCLEOTIDE SEQUENCE</scope>
    <source>
        <strain evidence="9">8032-3</strain>
    </source>
</reference>
<keyword evidence="5 8" id="KW-0812">Transmembrane</keyword>
<accession>A0AAJ0C3D1</accession>
<gene>
    <name evidence="9" type="ORF">QBC33DRAFT_558154</name>
</gene>
<dbReference type="GO" id="GO:0005886">
    <property type="term" value="C:plasma membrane"/>
    <property type="evidence" value="ECO:0007669"/>
    <property type="project" value="UniProtKB-SubCell"/>
</dbReference>
<keyword evidence="4" id="KW-0997">Cell inner membrane</keyword>
<feature type="transmembrane region" description="Helical" evidence="8">
    <location>
        <begin position="298"/>
        <end position="319"/>
    </location>
</feature>
<comment type="caution">
    <text evidence="9">The sequence shown here is derived from an EMBL/GenBank/DDBJ whole genome shotgun (WGS) entry which is preliminary data.</text>
</comment>
<dbReference type="Proteomes" id="UP001244011">
    <property type="component" value="Unassembled WGS sequence"/>
</dbReference>
<proteinExistence type="predicted"/>
<evidence type="ECO:0000313" key="10">
    <source>
        <dbReference type="Proteomes" id="UP001244011"/>
    </source>
</evidence>
<dbReference type="RefSeq" id="XP_060284202.1">
    <property type="nucleotide sequence ID" value="XM_060429857.1"/>
</dbReference>
<feature type="transmembrane region" description="Helical" evidence="8">
    <location>
        <begin position="238"/>
        <end position="262"/>
    </location>
</feature>
<dbReference type="PANTHER" id="PTHR30574">
    <property type="entry name" value="INNER MEMBRANE PROTEIN YEDE"/>
    <property type="match status" value="1"/>
</dbReference>
<evidence type="ECO:0000256" key="8">
    <source>
        <dbReference type="SAM" id="Phobius"/>
    </source>
</evidence>
<keyword evidence="2" id="KW-0813">Transport</keyword>
<evidence type="ECO:0000256" key="3">
    <source>
        <dbReference type="ARBA" id="ARBA00022475"/>
    </source>
</evidence>
<dbReference type="InterPro" id="IPR007272">
    <property type="entry name" value="Sulf_transp_TsuA/YedE"/>
</dbReference>